<feature type="domain" description="SDE2-like" evidence="9">
    <location>
        <begin position="76"/>
        <end position="114"/>
    </location>
</feature>
<accession>I1C7B6</accession>
<dbReference type="InterPro" id="IPR051421">
    <property type="entry name" value="RNA_Proc_DNA_Dmg_Regulator"/>
</dbReference>
<keyword evidence="5" id="KW-0507">mRNA processing</keyword>
<dbReference type="Pfam" id="PF22782">
    <property type="entry name" value="SDE2"/>
    <property type="match status" value="1"/>
</dbReference>
<dbReference type="GeneID" id="93616022"/>
<gene>
    <name evidence="10" type="ORF">RO3G_09056</name>
</gene>
<dbReference type="PANTHER" id="PTHR12786:SF1">
    <property type="entry name" value="SPLICING REGULATOR SDE2"/>
    <property type="match status" value="1"/>
</dbReference>
<dbReference type="InterPro" id="IPR053822">
    <property type="entry name" value="SDE2-like_dom"/>
</dbReference>
<reference evidence="10 11" key="1">
    <citation type="journal article" date="2009" name="PLoS Genet.">
        <title>Genomic analysis of the basal lineage fungus Rhizopus oryzae reveals a whole-genome duplication.</title>
        <authorList>
            <person name="Ma L.-J."/>
            <person name="Ibrahim A.S."/>
            <person name="Skory C."/>
            <person name="Grabherr M.G."/>
            <person name="Burger G."/>
            <person name="Butler M."/>
            <person name="Elias M."/>
            <person name="Idnurm A."/>
            <person name="Lang B.F."/>
            <person name="Sone T."/>
            <person name="Abe A."/>
            <person name="Calvo S.E."/>
            <person name="Corrochano L.M."/>
            <person name="Engels R."/>
            <person name="Fu J."/>
            <person name="Hansberg W."/>
            <person name="Kim J.-M."/>
            <person name="Kodira C.D."/>
            <person name="Koehrsen M.J."/>
            <person name="Liu B."/>
            <person name="Miranda-Saavedra D."/>
            <person name="O'Leary S."/>
            <person name="Ortiz-Castellanos L."/>
            <person name="Poulter R."/>
            <person name="Rodriguez-Romero J."/>
            <person name="Ruiz-Herrera J."/>
            <person name="Shen Y.-Q."/>
            <person name="Zeng Q."/>
            <person name="Galagan J."/>
            <person name="Birren B.W."/>
            <person name="Cuomo C.A."/>
            <person name="Wickes B.L."/>
        </authorList>
    </citation>
    <scope>NUCLEOTIDE SEQUENCE [LARGE SCALE GENOMIC DNA]</scope>
    <source>
        <strain evidence="11">RA 99-880 / ATCC MYA-4621 / FGSC 9543 / NRRL 43880</strain>
    </source>
</reference>
<comment type="similarity">
    <text evidence="3">Belongs to the SDE2 family.</text>
</comment>
<comment type="subcellular location">
    <subcellularLocation>
        <location evidence="2">Cytoplasm</location>
    </subcellularLocation>
    <subcellularLocation>
        <location evidence="1">Nucleus</location>
    </subcellularLocation>
</comment>
<evidence type="ECO:0000256" key="3">
    <source>
        <dbReference type="ARBA" id="ARBA00008726"/>
    </source>
</evidence>
<dbReference type="SUPFAM" id="SSF54236">
    <property type="entry name" value="Ubiquitin-like"/>
    <property type="match status" value="1"/>
</dbReference>
<sequence>MTQAIVSLLSSSSICLPIEEKTCTAHQLKQKIAQLTFIPVDQQVLSTVGGIALHDEQYLQVENNTLYFNLSARLLGGKGGFGSMLRAQGGRMNAQKTTNFEACRDLQGRRIRTDARRVGSNP</sequence>
<evidence type="ECO:0000259" key="9">
    <source>
        <dbReference type="Pfam" id="PF22782"/>
    </source>
</evidence>
<dbReference type="GO" id="GO:0008380">
    <property type="term" value="P:RNA splicing"/>
    <property type="evidence" value="ECO:0007669"/>
    <property type="project" value="UniProtKB-KW"/>
</dbReference>
<dbReference type="Proteomes" id="UP000009138">
    <property type="component" value="Unassembled WGS sequence"/>
</dbReference>
<organism evidence="10 11">
    <name type="scientific">Rhizopus delemar (strain RA 99-880 / ATCC MYA-4621 / FGSC 9543 / NRRL 43880)</name>
    <name type="common">Mucormycosis agent</name>
    <name type="synonym">Rhizopus arrhizus var. delemar</name>
    <dbReference type="NCBI Taxonomy" id="246409"/>
    <lineage>
        <taxon>Eukaryota</taxon>
        <taxon>Fungi</taxon>
        <taxon>Fungi incertae sedis</taxon>
        <taxon>Mucoromycota</taxon>
        <taxon>Mucoromycotina</taxon>
        <taxon>Mucoromycetes</taxon>
        <taxon>Mucorales</taxon>
        <taxon>Mucorineae</taxon>
        <taxon>Rhizopodaceae</taxon>
        <taxon>Rhizopus</taxon>
    </lineage>
</organism>
<dbReference type="STRING" id="246409.I1C7B6"/>
<evidence type="ECO:0000256" key="4">
    <source>
        <dbReference type="ARBA" id="ARBA00022490"/>
    </source>
</evidence>
<proteinExistence type="inferred from homology"/>
<evidence type="ECO:0000256" key="1">
    <source>
        <dbReference type="ARBA" id="ARBA00004123"/>
    </source>
</evidence>
<evidence type="ECO:0000256" key="2">
    <source>
        <dbReference type="ARBA" id="ARBA00004496"/>
    </source>
</evidence>
<dbReference type="GO" id="GO:0006397">
    <property type="term" value="P:mRNA processing"/>
    <property type="evidence" value="ECO:0007669"/>
    <property type="project" value="UniProtKB-KW"/>
</dbReference>
<evidence type="ECO:0000256" key="8">
    <source>
        <dbReference type="ARBA" id="ARBA00023306"/>
    </source>
</evidence>
<dbReference type="Gene3D" id="3.10.20.90">
    <property type="entry name" value="Phosphatidylinositol 3-kinase Catalytic Subunit, Chain A, domain 1"/>
    <property type="match status" value="1"/>
</dbReference>
<dbReference type="InParanoid" id="I1C7B6"/>
<evidence type="ECO:0000313" key="11">
    <source>
        <dbReference type="Proteomes" id="UP000009138"/>
    </source>
</evidence>
<evidence type="ECO:0000256" key="5">
    <source>
        <dbReference type="ARBA" id="ARBA00022664"/>
    </source>
</evidence>
<keyword evidence="8" id="KW-0131">Cell cycle</keyword>
<dbReference type="AlphaFoldDB" id="I1C7B6"/>
<dbReference type="VEuPathDB" id="FungiDB:RO3G_09056"/>
<dbReference type="EMBL" id="CH476737">
    <property type="protein sequence ID" value="EIE84346.1"/>
    <property type="molecule type" value="Genomic_DNA"/>
</dbReference>
<keyword evidence="6" id="KW-0508">mRNA splicing</keyword>
<keyword evidence="4" id="KW-0963">Cytoplasm</keyword>
<keyword evidence="11" id="KW-1185">Reference proteome</keyword>
<dbReference type="GO" id="GO:0005737">
    <property type="term" value="C:cytoplasm"/>
    <property type="evidence" value="ECO:0007669"/>
    <property type="project" value="UniProtKB-SubCell"/>
</dbReference>
<dbReference type="PANTHER" id="PTHR12786">
    <property type="entry name" value="SPLICING FACTOR SF3A-RELATED"/>
    <property type="match status" value="1"/>
</dbReference>
<keyword evidence="7" id="KW-0539">Nucleus</keyword>
<dbReference type="eggNOG" id="KOG2827">
    <property type="taxonomic scope" value="Eukaryota"/>
</dbReference>
<name>I1C7B6_RHIO9</name>
<dbReference type="RefSeq" id="XP_067519742.1">
    <property type="nucleotide sequence ID" value="XM_067663641.1"/>
</dbReference>
<evidence type="ECO:0000313" key="10">
    <source>
        <dbReference type="EMBL" id="EIE84346.1"/>
    </source>
</evidence>
<dbReference type="GO" id="GO:0005634">
    <property type="term" value="C:nucleus"/>
    <property type="evidence" value="ECO:0007669"/>
    <property type="project" value="UniProtKB-SubCell"/>
</dbReference>
<dbReference type="InterPro" id="IPR029071">
    <property type="entry name" value="Ubiquitin-like_domsf"/>
</dbReference>
<dbReference type="CDD" id="cd17039">
    <property type="entry name" value="Ubl_ubiquitin_like"/>
    <property type="match status" value="1"/>
</dbReference>
<evidence type="ECO:0000256" key="7">
    <source>
        <dbReference type="ARBA" id="ARBA00023242"/>
    </source>
</evidence>
<evidence type="ECO:0000256" key="6">
    <source>
        <dbReference type="ARBA" id="ARBA00023187"/>
    </source>
</evidence>
<dbReference type="OrthoDB" id="547031at2759"/>
<protein>
    <recommendedName>
        <fullName evidence="9">SDE2-like domain-containing protein</fullName>
    </recommendedName>
</protein>